<dbReference type="AlphaFoldDB" id="A0A7G2CBZ5"/>
<sequence>MLCHRFLVQHKQQQHLSLCLFARRHLSSVTRHSQQSVQWLELLYDQYLSEEEERRSQCEMQLEHIHRCFGSSWEGINAVETALSTAIAVHSVFNLPPKLGKPTEAEAHHKNRYKTYGYALAELLSRPNLSECFSGDVTRTSIPFQVAVLDNALWCYAAVPSFLTVHPMKEGEIEYKESAARVTCLAERPVHTASGFQEMTVREDNEEGTIKVAFSLSKEVK</sequence>
<evidence type="ECO:0000313" key="2">
    <source>
        <dbReference type="Proteomes" id="UP000515908"/>
    </source>
</evidence>
<accession>A0A7G2CBZ5</accession>
<keyword evidence="2" id="KW-1185">Reference proteome</keyword>
<dbReference type="VEuPathDB" id="TriTrypDB:ADEAN_000480600"/>
<protein>
    <submittedName>
        <fullName evidence="1">Uncharacterized protein</fullName>
    </submittedName>
</protein>
<organism evidence="1 2">
    <name type="scientific">Angomonas deanei</name>
    <dbReference type="NCBI Taxonomy" id="59799"/>
    <lineage>
        <taxon>Eukaryota</taxon>
        <taxon>Discoba</taxon>
        <taxon>Euglenozoa</taxon>
        <taxon>Kinetoplastea</taxon>
        <taxon>Metakinetoplastina</taxon>
        <taxon>Trypanosomatida</taxon>
        <taxon>Trypanosomatidae</taxon>
        <taxon>Strigomonadinae</taxon>
        <taxon>Angomonas</taxon>
    </lineage>
</organism>
<reference evidence="1 2" key="1">
    <citation type="submission" date="2020-08" db="EMBL/GenBank/DDBJ databases">
        <authorList>
            <person name="Newling K."/>
            <person name="Davey J."/>
            <person name="Forrester S."/>
        </authorList>
    </citation>
    <scope>NUCLEOTIDE SEQUENCE [LARGE SCALE GENOMIC DNA]</scope>
    <source>
        <strain evidence="2">Crithidia deanei Carvalho (ATCC PRA-265)</strain>
    </source>
</reference>
<dbReference type="Proteomes" id="UP000515908">
    <property type="component" value="Chromosome 08"/>
</dbReference>
<dbReference type="EMBL" id="LR877152">
    <property type="protein sequence ID" value="CAD2217328.1"/>
    <property type="molecule type" value="Genomic_DNA"/>
</dbReference>
<evidence type="ECO:0000313" key="1">
    <source>
        <dbReference type="EMBL" id="CAD2217328.1"/>
    </source>
</evidence>
<proteinExistence type="predicted"/>
<name>A0A7G2CBZ5_9TRYP</name>
<gene>
    <name evidence="1" type="ORF">ADEAN_000480600</name>
</gene>